<feature type="transmembrane region" description="Helical" evidence="18">
    <location>
        <begin position="188"/>
        <end position="207"/>
    </location>
</feature>
<name>A0A0B5DBV9_9CORY</name>
<evidence type="ECO:0000256" key="10">
    <source>
        <dbReference type="ARBA" id="ARBA00023186"/>
    </source>
</evidence>
<evidence type="ECO:0000256" key="14">
    <source>
        <dbReference type="ARBA" id="ARBA00033245"/>
    </source>
</evidence>
<dbReference type="STRING" id="1223515.B842_12785"/>
<evidence type="ECO:0000256" key="6">
    <source>
        <dbReference type="ARBA" id="ARBA00022692"/>
    </source>
</evidence>
<keyword evidence="10" id="KW-0143">Chaperone</keyword>
<evidence type="ECO:0000256" key="8">
    <source>
        <dbReference type="ARBA" id="ARBA00022989"/>
    </source>
</evidence>
<comment type="similarity">
    <text evidence="2">Belongs to the OXA1/ALB3/YidC family. Type 1 subfamily.</text>
</comment>
<feature type="transmembrane region" description="Helical" evidence="18">
    <location>
        <begin position="244"/>
        <end position="268"/>
    </location>
</feature>
<feature type="domain" description="Membrane insertase YidC/Oxa/ALB C-terminal" evidence="19">
    <location>
        <begin position="32"/>
        <end position="281"/>
    </location>
</feature>
<evidence type="ECO:0000256" key="1">
    <source>
        <dbReference type="ARBA" id="ARBA00004651"/>
    </source>
</evidence>
<keyword evidence="7" id="KW-0653">Protein transport</keyword>
<dbReference type="CDD" id="cd20070">
    <property type="entry name" value="5TM_YidC_Alb3"/>
    <property type="match status" value="1"/>
</dbReference>
<dbReference type="NCBIfam" id="NF002899">
    <property type="entry name" value="PRK03449.1"/>
    <property type="match status" value="1"/>
</dbReference>
<evidence type="ECO:0000256" key="18">
    <source>
        <dbReference type="SAM" id="Phobius"/>
    </source>
</evidence>
<feature type="region of interest" description="Disordered" evidence="17">
    <location>
        <begin position="294"/>
        <end position="321"/>
    </location>
</feature>
<dbReference type="NCBIfam" id="TIGR03592">
    <property type="entry name" value="yidC_oxa1_cterm"/>
    <property type="match status" value="1"/>
</dbReference>
<comment type="function">
    <text evidence="11">Required for the insertion and/or proper folding and/or complex formation of integral membrane proteins into the membrane. Involved in integration of membrane proteins that insert both dependently and independently of the Sec translocase complex, as well as at least some lipoproteins. Aids folding of multispanning membrane proteins.</text>
</comment>
<evidence type="ECO:0000256" key="13">
    <source>
        <dbReference type="ARBA" id="ARBA00031538"/>
    </source>
</evidence>
<evidence type="ECO:0000256" key="16">
    <source>
        <dbReference type="RuleBase" id="RU003945"/>
    </source>
</evidence>
<dbReference type="RefSeq" id="WP_040087130.1">
    <property type="nucleotide sequence ID" value="NZ_BCSU01000010.1"/>
</dbReference>
<dbReference type="GO" id="GO:0005886">
    <property type="term" value="C:plasma membrane"/>
    <property type="evidence" value="ECO:0007669"/>
    <property type="project" value="UniProtKB-SubCell"/>
</dbReference>
<evidence type="ECO:0000313" key="21">
    <source>
        <dbReference type="Proteomes" id="UP000031524"/>
    </source>
</evidence>
<protein>
    <recommendedName>
        <fullName evidence="3">Membrane protein insertase YidC</fullName>
    </recommendedName>
    <alternativeName>
        <fullName evidence="15">Foldase YidC</fullName>
    </alternativeName>
    <alternativeName>
        <fullName evidence="14">Membrane integrase YidC</fullName>
    </alternativeName>
    <alternativeName>
        <fullName evidence="13">Membrane protein YidC</fullName>
    </alternativeName>
</protein>
<feature type="transmembrane region" description="Helical" evidence="18">
    <location>
        <begin position="97"/>
        <end position="118"/>
    </location>
</feature>
<sequence length="321" mass="37001">MLNFIYWPISAILWFWHKVFSFVLDPDLGITWVLAIVFLTFTVKAIMFKPTQNQLRSGRKMQEMQPKMAEIRTKYKNDQQKMMEETRKLQKEHGVNPLLGCLPMLVQIPVFIGLFHVLRSFNRTGEGVGQLGMSIEENRNTPNYIFGVEEVQSFIDARFFGVPLSSYISMPKEMYQAFQPVDFTRTDIIMVAAPLAIIIAVATHFNARMSIDRQKARIASGKQAAPTGDNADMMAMQMGMMNKMMLWVMPATILFTGFLWHIGLLFYMMSNNVWTFFQQRVLFAQMDREEEAEEEARKALKRTTAPAPGARAGVKKKRKRK</sequence>
<evidence type="ECO:0000256" key="2">
    <source>
        <dbReference type="ARBA" id="ARBA00010527"/>
    </source>
</evidence>
<dbReference type="OrthoDB" id="9780552at2"/>
<organism evidence="20 21">
    <name type="scientific">Corynebacterium humireducens NBRC 106098 = DSM 45392</name>
    <dbReference type="NCBI Taxonomy" id="1223515"/>
    <lineage>
        <taxon>Bacteria</taxon>
        <taxon>Bacillati</taxon>
        <taxon>Actinomycetota</taxon>
        <taxon>Actinomycetes</taxon>
        <taxon>Mycobacteriales</taxon>
        <taxon>Corynebacteriaceae</taxon>
        <taxon>Corynebacterium</taxon>
    </lineage>
</organism>
<dbReference type="HOGENOM" id="CLU_036138_3_0_11"/>
<evidence type="ECO:0000313" key="20">
    <source>
        <dbReference type="EMBL" id="AJE34402.1"/>
    </source>
</evidence>
<evidence type="ECO:0000256" key="9">
    <source>
        <dbReference type="ARBA" id="ARBA00023136"/>
    </source>
</evidence>
<evidence type="ECO:0000256" key="3">
    <source>
        <dbReference type="ARBA" id="ARBA00015325"/>
    </source>
</evidence>
<gene>
    <name evidence="20" type="ORF">B842_12785</name>
</gene>
<evidence type="ECO:0000256" key="11">
    <source>
        <dbReference type="ARBA" id="ARBA00025034"/>
    </source>
</evidence>
<proteinExistence type="inferred from homology"/>
<keyword evidence="5" id="KW-1003">Cell membrane</keyword>
<dbReference type="InterPro" id="IPR001708">
    <property type="entry name" value="YidC/ALB3/OXA1/COX18"/>
</dbReference>
<evidence type="ECO:0000256" key="15">
    <source>
        <dbReference type="ARBA" id="ARBA00033342"/>
    </source>
</evidence>
<evidence type="ECO:0000256" key="4">
    <source>
        <dbReference type="ARBA" id="ARBA00022448"/>
    </source>
</evidence>
<keyword evidence="4" id="KW-0813">Transport</keyword>
<comment type="subunit">
    <text evidence="12">Interacts with the Sec translocase complex via SecD. Specifically interacts with transmembrane segments of nascent integral membrane proteins during membrane integration.</text>
</comment>
<evidence type="ECO:0000259" key="19">
    <source>
        <dbReference type="Pfam" id="PF02096"/>
    </source>
</evidence>
<dbReference type="AlphaFoldDB" id="A0A0B5DBV9"/>
<evidence type="ECO:0000256" key="12">
    <source>
        <dbReference type="ARBA" id="ARBA00026028"/>
    </source>
</evidence>
<keyword evidence="6 16" id="KW-0812">Transmembrane</keyword>
<dbReference type="InterPro" id="IPR047196">
    <property type="entry name" value="YidC_ALB_C"/>
</dbReference>
<evidence type="ECO:0000256" key="17">
    <source>
        <dbReference type="SAM" id="MobiDB-lite"/>
    </source>
</evidence>
<dbReference type="EMBL" id="CP005286">
    <property type="protein sequence ID" value="AJE34402.1"/>
    <property type="molecule type" value="Genomic_DNA"/>
</dbReference>
<reference evidence="20 21" key="1">
    <citation type="submission" date="2013-04" db="EMBL/GenBank/DDBJ databases">
        <title>Complete genome sequence of Corynebacterium humireducens DSM 45392(T), isolated from a wastewater-fed microbial fuel cell.</title>
        <authorList>
            <person name="Ruckert C."/>
            <person name="Albersmeier A."/>
            <person name="Kalinowski J."/>
        </authorList>
    </citation>
    <scope>NUCLEOTIDE SEQUENCE [LARGE SCALE GENOMIC DNA]</scope>
    <source>
        <strain evidence="21">MFC-5</strain>
    </source>
</reference>
<accession>A0A0B5DBV9</accession>
<feature type="transmembrane region" description="Helical" evidence="18">
    <location>
        <begin position="30"/>
        <end position="47"/>
    </location>
</feature>
<dbReference type="PANTHER" id="PTHR12428">
    <property type="entry name" value="OXA1"/>
    <property type="match status" value="1"/>
</dbReference>
<dbReference type="Proteomes" id="UP000031524">
    <property type="component" value="Chromosome"/>
</dbReference>
<dbReference type="GO" id="GO:0032977">
    <property type="term" value="F:membrane insertase activity"/>
    <property type="evidence" value="ECO:0007669"/>
    <property type="project" value="InterPro"/>
</dbReference>
<dbReference type="GO" id="GO:0051205">
    <property type="term" value="P:protein insertion into membrane"/>
    <property type="evidence" value="ECO:0007669"/>
    <property type="project" value="TreeGrafter"/>
</dbReference>
<dbReference type="Pfam" id="PF02096">
    <property type="entry name" value="60KD_IMP"/>
    <property type="match status" value="1"/>
</dbReference>
<dbReference type="KEGG" id="chm:B842_12785"/>
<keyword evidence="8 18" id="KW-1133">Transmembrane helix</keyword>
<keyword evidence="9 18" id="KW-0472">Membrane</keyword>
<evidence type="ECO:0000256" key="5">
    <source>
        <dbReference type="ARBA" id="ARBA00022475"/>
    </source>
</evidence>
<dbReference type="GO" id="GO:0015031">
    <property type="term" value="P:protein transport"/>
    <property type="evidence" value="ECO:0007669"/>
    <property type="project" value="UniProtKB-KW"/>
</dbReference>
<comment type="subcellular location">
    <subcellularLocation>
        <location evidence="1">Cell membrane</location>
        <topology evidence="1">Multi-pass membrane protein</topology>
    </subcellularLocation>
    <subcellularLocation>
        <location evidence="16">Membrane</location>
        <topology evidence="16">Multi-pass membrane protein</topology>
    </subcellularLocation>
</comment>
<keyword evidence="21" id="KW-1185">Reference proteome</keyword>
<dbReference type="PANTHER" id="PTHR12428:SF65">
    <property type="entry name" value="CYTOCHROME C OXIDASE ASSEMBLY PROTEIN COX18, MITOCHONDRIAL"/>
    <property type="match status" value="1"/>
</dbReference>
<feature type="transmembrane region" description="Helical" evidence="18">
    <location>
        <begin position="5"/>
        <end position="24"/>
    </location>
</feature>
<evidence type="ECO:0000256" key="7">
    <source>
        <dbReference type="ARBA" id="ARBA00022927"/>
    </source>
</evidence>
<dbReference type="InterPro" id="IPR028055">
    <property type="entry name" value="YidC/Oxa/ALB_C"/>
</dbReference>